<name>A0ABX1KE84_9MICO</name>
<dbReference type="EMBL" id="JABACI010000004">
    <property type="protein sequence ID" value="NLP84618.1"/>
    <property type="molecule type" value="Genomic_DNA"/>
</dbReference>
<organism evidence="2 3">
    <name type="scientific">Microbacterium salsuginis</name>
    <dbReference type="NCBI Taxonomy" id="2722803"/>
    <lineage>
        <taxon>Bacteria</taxon>
        <taxon>Bacillati</taxon>
        <taxon>Actinomycetota</taxon>
        <taxon>Actinomycetes</taxon>
        <taxon>Micrococcales</taxon>
        <taxon>Microbacteriaceae</taxon>
        <taxon>Microbacterium</taxon>
    </lineage>
</organism>
<keyword evidence="3" id="KW-1185">Reference proteome</keyword>
<feature type="signal peptide" evidence="1">
    <location>
        <begin position="1"/>
        <end position="27"/>
    </location>
</feature>
<protein>
    <recommendedName>
        <fullName evidence="4">SDR-like Ig domain-containing protein</fullName>
    </recommendedName>
</protein>
<evidence type="ECO:0008006" key="4">
    <source>
        <dbReference type="Google" id="ProtNLM"/>
    </source>
</evidence>
<gene>
    <name evidence="2" type="ORF">HF576_12230</name>
</gene>
<evidence type="ECO:0000313" key="3">
    <source>
        <dbReference type="Proteomes" id="UP001429745"/>
    </source>
</evidence>
<dbReference type="RefSeq" id="WP_168913113.1">
    <property type="nucleotide sequence ID" value="NZ_JABACI010000004.1"/>
</dbReference>
<evidence type="ECO:0000313" key="2">
    <source>
        <dbReference type="EMBL" id="NLP84618.1"/>
    </source>
</evidence>
<keyword evidence="1" id="KW-0732">Signal</keyword>
<proteinExistence type="predicted"/>
<comment type="caution">
    <text evidence="2">The sequence shown here is derived from an EMBL/GenBank/DDBJ whole genome shotgun (WGS) entry which is preliminary data.</text>
</comment>
<accession>A0ABX1KE84</accession>
<sequence>MFRKSLAIAAGAVLVAAGMLVAPAASADITTGNAKTECQSAGFGDGVKLNTGADGVYDYGTAGQPWEPDDIVGLTLHVEIVDDVISWNSNTFMDAVLVKAGPAYDVFPGGFEGEGLTPSSGQDISHVTWCFGEAPPESLSVSKTVVTTYDRAHHWDLDKSVAPAEVWLYAPGGVGSGEAQVDWQVDVTYGGYTDSGHTVSGVITVLNDGAGAAAVTGVTDTMTIDGSPVGVAVDCGIDFSLDMVFLEPGGELVCTYSQAVTGQVEGFNTASATTLLGNTYTSGDEPITWGAPANESDESVTVTDVSEVGDVTREDTFTAPTGGSILYSHTFMWEDFEVCGDYAYDNTATLTGDGGTVLEQITKTVDVHVQCLIFDGETAWAANAGPGTLSYNKKGGGNWATYVQYPNTAPVVKVYDVYAGQTMLAGTVTVTPIGGGKVTVTADLIGDWEFADAVSNMKIQTYSNAPSGNPSPGQFAYKTTCTMDPCTSGAIPVAKFYGIHLDVGIWMPDPVFGP</sequence>
<reference evidence="2 3" key="1">
    <citation type="submission" date="2020-04" db="EMBL/GenBank/DDBJ databases">
        <title>CFH 90308 Microbacterium sp.</title>
        <authorList>
            <person name="Nie G."/>
            <person name="Ming H."/>
            <person name="Xia T."/>
        </authorList>
    </citation>
    <scope>NUCLEOTIDE SEQUENCE [LARGE SCALE GENOMIC DNA]</scope>
    <source>
        <strain evidence="2 3">CFH 90308</strain>
    </source>
</reference>
<dbReference type="Proteomes" id="UP001429745">
    <property type="component" value="Unassembled WGS sequence"/>
</dbReference>
<evidence type="ECO:0000256" key="1">
    <source>
        <dbReference type="SAM" id="SignalP"/>
    </source>
</evidence>
<feature type="chain" id="PRO_5045382190" description="SDR-like Ig domain-containing protein" evidence="1">
    <location>
        <begin position="28"/>
        <end position="514"/>
    </location>
</feature>